<accession>A0AAV3QNN9</accession>
<feature type="transmembrane region" description="Helical" evidence="6">
    <location>
        <begin position="463"/>
        <end position="481"/>
    </location>
</feature>
<dbReference type="CDD" id="cd13136">
    <property type="entry name" value="MATE_DinF_like"/>
    <property type="match status" value="1"/>
</dbReference>
<organism evidence="7 8">
    <name type="scientific">Lithospermum erythrorhizon</name>
    <name type="common">Purple gromwell</name>
    <name type="synonym">Lithospermum officinale var. erythrorhizon</name>
    <dbReference type="NCBI Taxonomy" id="34254"/>
    <lineage>
        <taxon>Eukaryota</taxon>
        <taxon>Viridiplantae</taxon>
        <taxon>Streptophyta</taxon>
        <taxon>Embryophyta</taxon>
        <taxon>Tracheophyta</taxon>
        <taxon>Spermatophyta</taxon>
        <taxon>Magnoliopsida</taxon>
        <taxon>eudicotyledons</taxon>
        <taxon>Gunneridae</taxon>
        <taxon>Pentapetalae</taxon>
        <taxon>asterids</taxon>
        <taxon>lamiids</taxon>
        <taxon>Boraginales</taxon>
        <taxon>Boraginaceae</taxon>
        <taxon>Boraginoideae</taxon>
        <taxon>Lithospermeae</taxon>
        <taxon>Lithospermum</taxon>
    </lineage>
</organism>
<sequence>MVVRILTNTHSSNCPIQTPKTQQNIIKHTSPPPPNNVSFILTPFQPLLLRNRLITCITPNQENNNITLTTNEAENEVVGFAKEESIWKQMVEIAKFSGPACGLWLCWPLMSLIDTAVVGQTSSLQLAALGPGTVLCDHTAYVFMFLSIATSNLVAIALAKQDKDAVQHQISILVFIGFVSGVLMLVLTIFFGPWALSAFTGANNKEIIAAANTYVQIRAFSWPVSLVGWVAESASLGMKDSWGPLQAVLAASAINIVGDVVLCKYFGFGIAGAAWATLLSQVIASFMMIDTLNKKGYNSYSIAIPSRVELMNIFMLAAPIFITMISKVLFLSLLVYSATSMGTHTVAAHQVMIQLHGLCSVLGEPLAQTAQSFMPELLYGQKRNLSKARHLLKSLVIIGALSGLILGSIGISVPWFFPGIFSNDPKVIVQMHQVLILFFAALCVTPSTLSLEGTLLAGQDLKFISLSMSGIFCLGSLLVLLLTSKGIGLTGCWLALVAFQWSRFLIALLRLASPTSFLNSQDVNQLNKLKTA</sequence>
<dbReference type="GO" id="GO:0016020">
    <property type="term" value="C:membrane"/>
    <property type="evidence" value="ECO:0007669"/>
    <property type="project" value="UniProtKB-SubCell"/>
</dbReference>
<dbReference type="NCBIfam" id="TIGR00797">
    <property type="entry name" value="matE"/>
    <property type="match status" value="1"/>
</dbReference>
<keyword evidence="5 6" id="KW-0472">Membrane</keyword>
<name>A0AAV3QNN9_LITER</name>
<dbReference type="Proteomes" id="UP001454036">
    <property type="component" value="Unassembled WGS sequence"/>
</dbReference>
<comment type="caution">
    <text evidence="7">The sequence shown here is derived from an EMBL/GenBank/DDBJ whole genome shotgun (WGS) entry which is preliminary data.</text>
</comment>
<feature type="transmembrane region" description="Helical" evidence="6">
    <location>
        <begin position="310"/>
        <end position="335"/>
    </location>
</feature>
<comment type="subcellular location">
    <subcellularLocation>
        <location evidence="1">Membrane</location>
        <topology evidence="1">Multi-pass membrane protein</topology>
    </subcellularLocation>
</comment>
<evidence type="ECO:0000256" key="2">
    <source>
        <dbReference type="ARBA" id="ARBA00010199"/>
    </source>
</evidence>
<dbReference type="EMBL" id="BAABME010005280">
    <property type="protein sequence ID" value="GAA0165180.1"/>
    <property type="molecule type" value="Genomic_DNA"/>
</dbReference>
<dbReference type="AlphaFoldDB" id="A0AAV3QNN9"/>
<keyword evidence="4 6" id="KW-1133">Transmembrane helix</keyword>
<feature type="transmembrane region" description="Helical" evidence="6">
    <location>
        <begin position="170"/>
        <end position="196"/>
    </location>
</feature>
<keyword evidence="8" id="KW-1185">Reference proteome</keyword>
<feature type="transmembrane region" description="Helical" evidence="6">
    <location>
        <begin position="140"/>
        <end position="158"/>
    </location>
</feature>
<evidence type="ECO:0000256" key="6">
    <source>
        <dbReference type="RuleBase" id="RU004914"/>
    </source>
</evidence>
<dbReference type="GO" id="GO:0015297">
    <property type="term" value="F:antiporter activity"/>
    <property type="evidence" value="ECO:0007669"/>
    <property type="project" value="InterPro"/>
</dbReference>
<feature type="transmembrane region" description="Helical" evidence="6">
    <location>
        <begin position="487"/>
        <end position="509"/>
    </location>
</feature>
<evidence type="ECO:0000313" key="8">
    <source>
        <dbReference type="Proteomes" id="UP001454036"/>
    </source>
</evidence>
<dbReference type="PANTHER" id="PTHR42893">
    <property type="entry name" value="PROTEIN DETOXIFICATION 44, CHLOROPLASTIC-RELATED"/>
    <property type="match status" value="1"/>
</dbReference>
<evidence type="ECO:0000256" key="3">
    <source>
        <dbReference type="ARBA" id="ARBA00022692"/>
    </source>
</evidence>
<feature type="transmembrane region" description="Helical" evidence="6">
    <location>
        <begin position="265"/>
        <end position="289"/>
    </location>
</feature>
<evidence type="ECO:0000313" key="7">
    <source>
        <dbReference type="EMBL" id="GAA0165180.1"/>
    </source>
</evidence>
<evidence type="ECO:0000256" key="4">
    <source>
        <dbReference type="ARBA" id="ARBA00022989"/>
    </source>
</evidence>
<dbReference type="Pfam" id="PF01554">
    <property type="entry name" value="MatE"/>
    <property type="match status" value="1"/>
</dbReference>
<dbReference type="PANTHER" id="PTHR42893:SF9">
    <property type="entry name" value="PROTEIN DETOXIFICATION 46, CHLOROPLASTIC"/>
    <property type="match status" value="1"/>
</dbReference>
<comment type="caution">
    <text evidence="6">Lacks conserved residue(s) required for the propagation of feature annotation.</text>
</comment>
<proteinExistence type="inferred from homology"/>
<dbReference type="InterPro" id="IPR002528">
    <property type="entry name" value="MATE_fam"/>
</dbReference>
<gene>
    <name evidence="7" type="ORF">LIER_20647</name>
</gene>
<reference evidence="7 8" key="1">
    <citation type="submission" date="2024-01" db="EMBL/GenBank/DDBJ databases">
        <title>The complete chloroplast genome sequence of Lithospermum erythrorhizon: insights into the phylogenetic relationship among Boraginaceae species and the maternal lineages of purple gromwells.</title>
        <authorList>
            <person name="Okada T."/>
            <person name="Watanabe K."/>
        </authorList>
    </citation>
    <scope>NUCLEOTIDE SEQUENCE [LARGE SCALE GENOMIC DNA]</scope>
</reference>
<comment type="similarity">
    <text evidence="2 6">Belongs to the multi antimicrobial extrusion (MATE) (TC 2.A.66.1) family.</text>
</comment>
<dbReference type="InterPro" id="IPR044644">
    <property type="entry name" value="DinF-like"/>
</dbReference>
<feature type="transmembrane region" description="Helical" evidence="6">
    <location>
        <begin position="429"/>
        <end position="451"/>
    </location>
</feature>
<evidence type="ECO:0000256" key="1">
    <source>
        <dbReference type="ARBA" id="ARBA00004141"/>
    </source>
</evidence>
<keyword evidence="3 6" id="KW-0812">Transmembrane</keyword>
<evidence type="ECO:0000256" key="5">
    <source>
        <dbReference type="ARBA" id="ARBA00023136"/>
    </source>
</evidence>
<protein>
    <recommendedName>
        <fullName evidence="6">Protein DETOXIFICATION</fullName>
    </recommendedName>
    <alternativeName>
        <fullName evidence="6">Multidrug and toxic compound extrusion protein</fullName>
    </alternativeName>
</protein>
<dbReference type="GO" id="GO:0042910">
    <property type="term" value="F:xenobiotic transmembrane transporter activity"/>
    <property type="evidence" value="ECO:0007669"/>
    <property type="project" value="InterPro"/>
</dbReference>
<feature type="transmembrane region" description="Helical" evidence="6">
    <location>
        <begin position="395"/>
        <end position="417"/>
    </location>
</feature>